<evidence type="ECO:0000313" key="4">
    <source>
        <dbReference type="Proteomes" id="UP000006034"/>
    </source>
</evidence>
<organism evidence="3 4">
    <name type="scientific">Bilophila wadsworthia (strain 3_1_6)</name>
    <dbReference type="NCBI Taxonomy" id="563192"/>
    <lineage>
        <taxon>Bacteria</taxon>
        <taxon>Pseudomonadati</taxon>
        <taxon>Thermodesulfobacteriota</taxon>
        <taxon>Desulfovibrionia</taxon>
        <taxon>Desulfovibrionales</taxon>
        <taxon>Desulfovibrionaceae</taxon>
        <taxon>Bilophila</taxon>
    </lineage>
</organism>
<dbReference type="GO" id="GO:0090313">
    <property type="term" value="P:regulation of protein targeting to membrane"/>
    <property type="evidence" value="ECO:0007669"/>
    <property type="project" value="TreeGrafter"/>
</dbReference>
<evidence type="ECO:0000313" key="3">
    <source>
        <dbReference type="EMBL" id="EFV44704.1"/>
    </source>
</evidence>
<dbReference type="EMBL" id="ADCP02000001">
    <property type="protein sequence ID" value="EFV44704.1"/>
    <property type="molecule type" value="Genomic_DNA"/>
</dbReference>
<dbReference type="HOGENOM" id="CLU_289300_0_0_7"/>
<accession>E5Y5H9</accession>
<reference evidence="3 4" key="2">
    <citation type="submission" date="2013-04" db="EMBL/GenBank/DDBJ databases">
        <title>The Genome Sequence of Bilophila wadsworthia 3_1_6.</title>
        <authorList>
            <consortium name="The Broad Institute Genomics Platform"/>
            <person name="Earl A."/>
            <person name="Ward D."/>
            <person name="Feldgarden M."/>
            <person name="Gevers D."/>
            <person name="Sibley C."/>
            <person name="Strauss J."/>
            <person name="Allen-Vercoe E."/>
            <person name="Walker B."/>
            <person name="Young S."/>
            <person name="Zeng Q."/>
            <person name="Gargeya S."/>
            <person name="Fitzgerald M."/>
            <person name="Haas B."/>
            <person name="Abouelleil A."/>
            <person name="Allen A.W."/>
            <person name="Alvarado L."/>
            <person name="Arachchi H.M."/>
            <person name="Berlin A.M."/>
            <person name="Chapman S.B."/>
            <person name="Gainer-Dewar J."/>
            <person name="Goldberg J."/>
            <person name="Griggs A."/>
            <person name="Gujja S."/>
            <person name="Hansen M."/>
            <person name="Howarth C."/>
            <person name="Imamovic A."/>
            <person name="Ireland A."/>
            <person name="Larimer J."/>
            <person name="McCowan C."/>
            <person name="Murphy C."/>
            <person name="Pearson M."/>
            <person name="Poon T.W."/>
            <person name="Priest M."/>
            <person name="Roberts A."/>
            <person name="Saif S."/>
            <person name="Shea T."/>
            <person name="Sisk P."/>
            <person name="Sykes S."/>
            <person name="Wortman J."/>
            <person name="Nusbaum C."/>
            <person name="Birren B."/>
        </authorList>
    </citation>
    <scope>NUCLEOTIDE SEQUENCE [LARGE SCALE GENOMIC DNA]</scope>
    <source>
        <strain evidence="3 4">3_1_6</strain>
    </source>
</reference>
<dbReference type="STRING" id="563192.HMPREF0179_01442"/>
<dbReference type="InterPro" id="IPR007844">
    <property type="entry name" value="AsmA"/>
</dbReference>
<feature type="transmembrane region" description="Helical" evidence="1">
    <location>
        <begin position="7"/>
        <end position="30"/>
    </location>
</feature>
<protein>
    <recommendedName>
        <fullName evidence="2">AsmA domain-containing protein</fullName>
    </recommendedName>
</protein>
<dbReference type="AlphaFoldDB" id="E5Y5H9"/>
<gene>
    <name evidence="3" type="ORF">HMPREF0179_01442</name>
</gene>
<dbReference type="eggNOG" id="COG2982">
    <property type="taxonomic scope" value="Bacteria"/>
</dbReference>
<dbReference type="PANTHER" id="PTHR30441:SF4">
    <property type="entry name" value="PROTEIN ASMA"/>
    <property type="match status" value="1"/>
</dbReference>
<dbReference type="PANTHER" id="PTHR30441">
    <property type="entry name" value="DUF748 DOMAIN-CONTAINING PROTEIN"/>
    <property type="match status" value="1"/>
</dbReference>
<dbReference type="Proteomes" id="UP000006034">
    <property type="component" value="Unassembled WGS sequence"/>
</dbReference>
<reference evidence="3 4" key="1">
    <citation type="submission" date="2010-10" db="EMBL/GenBank/DDBJ databases">
        <authorList>
            <consortium name="The Broad Institute Genome Sequencing Platform"/>
            <person name="Ward D."/>
            <person name="Earl A."/>
            <person name="Feldgarden M."/>
            <person name="Young S.K."/>
            <person name="Gargeya S."/>
            <person name="Zeng Q."/>
            <person name="Alvarado L."/>
            <person name="Berlin A."/>
            <person name="Bochicchio J."/>
            <person name="Chapman S.B."/>
            <person name="Chen Z."/>
            <person name="Freedman E."/>
            <person name="Gellesch M."/>
            <person name="Goldberg J."/>
            <person name="Griggs A."/>
            <person name="Gujja S."/>
            <person name="Heilman E."/>
            <person name="Heiman D."/>
            <person name="Howarth C."/>
            <person name="Mehta T."/>
            <person name="Neiman D."/>
            <person name="Pearson M."/>
            <person name="Roberts A."/>
            <person name="Saif S."/>
            <person name="Shea T."/>
            <person name="Shenoy N."/>
            <person name="Sisk P."/>
            <person name="Stolte C."/>
            <person name="Sykes S."/>
            <person name="White J."/>
            <person name="Yandava C."/>
            <person name="Allen-Vercoe E."/>
            <person name="Sibley C."/>
            <person name="Ambrose C.E."/>
            <person name="Strauss J."/>
            <person name="Daigneault M."/>
            <person name="Haas B."/>
            <person name="Nusbaum C."/>
            <person name="Birren B."/>
        </authorList>
    </citation>
    <scope>NUCLEOTIDE SEQUENCE [LARGE SCALE GENOMIC DNA]</scope>
    <source>
        <strain evidence="3 4">3_1_6</strain>
    </source>
</reference>
<keyword evidence="1" id="KW-0812">Transmembrane</keyword>
<keyword evidence="1" id="KW-1133">Transmembrane helix</keyword>
<dbReference type="Pfam" id="PF05170">
    <property type="entry name" value="AsmA"/>
    <property type="match status" value="1"/>
</dbReference>
<dbReference type="GO" id="GO:0005886">
    <property type="term" value="C:plasma membrane"/>
    <property type="evidence" value="ECO:0007669"/>
    <property type="project" value="TreeGrafter"/>
</dbReference>
<dbReference type="GeneID" id="78086564"/>
<keyword evidence="4" id="KW-1185">Reference proteome</keyword>
<dbReference type="RefSeq" id="WP_005026646.1">
    <property type="nucleotide sequence ID" value="NZ_KE150238.1"/>
</dbReference>
<evidence type="ECO:0000259" key="2">
    <source>
        <dbReference type="Pfam" id="PF05170"/>
    </source>
</evidence>
<proteinExistence type="predicted"/>
<dbReference type="OrthoDB" id="5439178at2"/>
<dbReference type="InterPro" id="IPR052894">
    <property type="entry name" value="AsmA-related"/>
</dbReference>
<feature type="domain" description="AsmA" evidence="2">
    <location>
        <begin position="808"/>
        <end position="975"/>
    </location>
</feature>
<comment type="caution">
    <text evidence="3">The sequence shown here is derived from an EMBL/GenBank/DDBJ whole genome shotgun (WGS) entry which is preliminary data.</text>
</comment>
<keyword evidence="1" id="KW-0472">Membrane</keyword>
<evidence type="ECO:0000256" key="1">
    <source>
        <dbReference type="SAM" id="Phobius"/>
    </source>
</evidence>
<sequence length="1060" mass="111245">MKRSTSILLYVLLPLFWALVLALGFFIYTFNQDPVGFARSLSARFSAPEAGFVLSADQASLSLFPRPAASVSGLTIRTPAMTLFVDEGAVYPDFWALLHGETRIAGVRLLKPTLLLEPPAGTTPDATQQPRFSIPPQLAEMDVELKDGTIASLLPGANKSGIHSQWRMSGISGSATVPGNGEPGELSLSVGKMEWYGNTPPEKDGQAPPIQTLSNVDLEISDLEYAFPADAAAMLRFKATCAMPLSFGEGSPRFVLGVTARTTQGTLAIDGVASLDGTFSLKRQSVPVHVLLPFTTEAPLGSLFQGAPLPQIAIKGASLKVEGDQATLDGRLIFGADYVPTVRGTLALKHLSLPRWFGFARDLPPGVQVALDNISGTLPFELTPQKLVASSVTATTLNTVFTGGGGVNDFSNPVIALHLATKDAPLNRVFPEVENKAVSAPSYKVPPLLGGDDSNTAVGYDIHLEAARATLWKWAANGVSVRITPDPASRTEQTKVAIRCGSLYGGSAQGDLIPGDVMALNLTASGVNVDSLFSPVAGYPVLKGTLTGSASFTARPTSPAAFLSSLKGKGEALIEKGNLSLSRAKKEKNLAFSQLRVAFQGAGSRTQGTQPRYAYTGKWQGSLTTPAGQSSLDLTGALQFPTSGPFNLFADAVSASGKLSANGIGGQASGKLSLNTQANTLEAKELSGQLLTKDASASFTGSVSGTRLDANPAWDASLSVSTGNLRAFLAQWGMLPSSLPQQALRQAQIKAKIRADESILRLSELEGRVDDTRLAGQIEGTKGTPPHWTAKLRLGTLRLGDYLPASSKYAQPSTPWQTEWLRKVQLDGDLSVERLVIARIPHENLTVPVTIKNGVLTADPIKARVAGGTTGAGLRAEGTAGGLLARLRYTLSAVNVLTLCKERGQEQLLSGTGSLDADVSGLLRSGADIPAALSGTLNFVIRNGELDAKKPGPMSRFSSLSASGALSKGILTTRDLNLSGGLSVRGQGSINLINKTLNYALNVTGPGIPEIPVRYYGSLDAPQRSFNATGILANVFNSIGSGVLNILDIVVSAPLRLLAP</sequence>
<name>E5Y5H9_BILW3</name>